<protein>
    <submittedName>
        <fullName evidence="2">Uncharacterized protein</fullName>
    </submittedName>
</protein>
<organism evidence="2 3">
    <name type="scientific">Brumicola pallidula DSM 14239 = ACAM 615</name>
    <dbReference type="NCBI Taxonomy" id="1121922"/>
    <lineage>
        <taxon>Bacteria</taxon>
        <taxon>Pseudomonadati</taxon>
        <taxon>Pseudomonadota</taxon>
        <taxon>Gammaproteobacteria</taxon>
        <taxon>Alteromonadales</taxon>
        <taxon>Alteromonadaceae</taxon>
        <taxon>Brumicola</taxon>
    </lineage>
</organism>
<gene>
    <name evidence="2" type="ORF">GPAL_1230</name>
</gene>
<evidence type="ECO:0000313" key="3">
    <source>
        <dbReference type="Proteomes" id="UP000006251"/>
    </source>
</evidence>
<proteinExistence type="predicted"/>
<reference evidence="3" key="1">
    <citation type="journal article" date="2014" name="Environ. Microbiol.">
        <title>Comparative genomics of the marine bacterial genus Glaciecola reveals the high degree of genomic diversity and genomic characteristic for cold adaptation.</title>
        <authorList>
            <person name="Qin Q.L."/>
            <person name="Xie B.B."/>
            <person name="Yu Y."/>
            <person name="Shu Y.L."/>
            <person name="Rong J.C."/>
            <person name="Zhang Y.J."/>
            <person name="Zhao D.L."/>
            <person name="Chen X.L."/>
            <person name="Zhang X.Y."/>
            <person name="Chen B."/>
            <person name="Zhou B.C."/>
            <person name="Zhang Y.Z."/>
        </authorList>
    </citation>
    <scope>NUCLEOTIDE SEQUENCE [LARGE SCALE GENOMIC DNA]</scope>
    <source>
        <strain evidence="3">ACAM 615</strain>
    </source>
</reference>
<keyword evidence="1" id="KW-0812">Transmembrane</keyword>
<dbReference type="EMBL" id="BAEQ01000023">
    <property type="protein sequence ID" value="GAC28103.1"/>
    <property type="molecule type" value="Genomic_DNA"/>
</dbReference>
<evidence type="ECO:0000313" key="2">
    <source>
        <dbReference type="EMBL" id="GAC28103.1"/>
    </source>
</evidence>
<feature type="transmembrane region" description="Helical" evidence="1">
    <location>
        <begin position="26"/>
        <end position="44"/>
    </location>
</feature>
<name>K6ZGQ5_9ALTE</name>
<evidence type="ECO:0000256" key="1">
    <source>
        <dbReference type="SAM" id="Phobius"/>
    </source>
</evidence>
<dbReference type="Proteomes" id="UP000006251">
    <property type="component" value="Unassembled WGS sequence"/>
</dbReference>
<keyword evidence="1" id="KW-0472">Membrane</keyword>
<accession>K6ZGQ5</accession>
<sequence length="49" mass="5446">MIGWTIIKGVIAAGQDVVSGAENCKITSIIMFLIIQFHILYITLPDFHI</sequence>
<comment type="caution">
    <text evidence="2">The sequence shown here is derived from an EMBL/GenBank/DDBJ whole genome shotgun (WGS) entry which is preliminary data.</text>
</comment>
<keyword evidence="3" id="KW-1185">Reference proteome</keyword>
<keyword evidence="1" id="KW-1133">Transmembrane helix</keyword>
<dbReference type="AlphaFoldDB" id="K6ZGQ5"/>